<feature type="coiled-coil region" evidence="8">
    <location>
        <begin position="282"/>
        <end position="418"/>
    </location>
</feature>
<protein>
    <submittedName>
        <fullName evidence="10">Outer dense fiber protein 2-like</fullName>
    </submittedName>
</protein>
<proteinExistence type="inferred from homology"/>
<feature type="region of interest" description="Disordered" evidence="9">
    <location>
        <begin position="47"/>
        <end position="81"/>
    </location>
</feature>
<dbReference type="PANTHER" id="PTHR23162">
    <property type="entry name" value="OUTER DENSE FIBER OF SPERM TAILS 2"/>
    <property type="match status" value="1"/>
</dbReference>
<comment type="similarity">
    <text evidence="3">Belongs to the ODF2 family.</text>
</comment>
<feature type="compositionally biased region" description="Basic residues" evidence="9">
    <location>
        <begin position="68"/>
        <end position="77"/>
    </location>
</feature>
<dbReference type="GO" id="GO:0036064">
    <property type="term" value="C:ciliary basal body"/>
    <property type="evidence" value="ECO:0007669"/>
    <property type="project" value="TreeGrafter"/>
</dbReference>
<evidence type="ECO:0000256" key="7">
    <source>
        <dbReference type="ARBA" id="ARBA00023273"/>
    </source>
</evidence>
<evidence type="ECO:0000256" key="1">
    <source>
        <dbReference type="ARBA" id="ARBA00004114"/>
    </source>
</evidence>
<dbReference type="EMBL" id="JAGXEW010000012">
    <property type="protein sequence ID" value="KAK1165417.1"/>
    <property type="molecule type" value="Genomic_DNA"/>
</dbReference>
<comment type="subcellular location">
    <subcellularLocation>
        <location evidence="2">Cell projection</location>
        <location evidence="2">Cilium</location>
    </subcellularLocation>
    <subcellularLocation>
        <location evidence="1">Cytoplasm</location>
        <location evidence="1">Cytoskeleton</location>
        <location evidence="1">Microtubule organizing center</location>
        <location evidence="1">Centrosome</location>
        <location evidence="1">Centriole</location>
    </subcellularLocation>
</comment>
<feature type="coiled-coil region" evidence="8">
    <location>
        <begin position="599"/>
        <end position="785"/>
    </location>
</feature>
<feature type="coiled-coil region" evidence="8">
    <location>
        <begin position="444"/>
        <end position="566"/>
    </location>
</feature>
<keyword evidence="5 8" id="KW-0175">Coiled coil</keyword>
<keyword evidence="11" id="KW-1185">Reference proteome</keyword>
<dbReference type="GO" id="GO:1902018">
    <property type="term" value="P:negative regulation of cilium assembly"/>
    <property type="evidence" value="ECO:0007669"/>
    <property type="project" value="TreeGrafter"/>
</dbReference>
<sequence>MKARSSSPVHVHVNKITPVYVHVQRSKSLPASIEKSHVVISASATDPECMSTKKEGKRMVQKKDRTPKQSHKVRAPHKSTITSRQAEKICSVIHSSDFDFKKDALDRHRYDLRVEMEGLGHKFSENRRKDFLEEVSEDLISTTTEDVELAADLTGYTAGLENRTQGSIRLHNSPSTLLGDLQINRLGKDGHAEDKRSLLKTLIEAEMAANSAAIQLVSFKDSVAEYSDDGRLANQDVMRLSRQRNLLLEKLDNFKVINKTLRHLLKDLQGEETSRLQADQHVDVLLKKLTEAESENMHLRRRMDEKERIIEELRDMRQKDRDNTDTVVQLSKSVEATRAHLQGQLRNKESENSRMTVQLRGLEQTVTERKLEIEHLKSQISHVKEKADQEKEALKKATRAQKQRAVRFERAVEKLQDQLKDKASWFDIKLIEAHSAANTWRSHQEQRTEEKAQLEAKITTLQHQITDLTEQLQKARDGARISSEDILQKVEAVNSETANLNLENARLKASIAALEEQATCTEAELKEQKENADQHKDLAEQYKTQVKDLQKEAEELKTRFEHVLKENELSKDTKETEVSKVKRHLEARVMELETFPDLLKAAEQRLQDCQENLLSCERRYSHKSHVISQLQVKVENQTQLLESSREKIALLHKENLELQLKLDAVHRKIEDVQSENQQLVQELSRQEEALHYSGKQLEERSAQCLALTRQLEAALADVRKQVTDLKDKASDKERALQSKILELENENSRREKELKQLKQANKSAEKQFEVRLKDLQLNLDQSESHKQSIQNYVEFLKTSYDTMFGEGISPNLGTSSFF</sequence>
<keyword evidence="6" id="KW-0206">Cytoskeleton</keyword>
<reference evidence="10" key="1">
    <citation type="submission" date="2022-02" db="EMBL/GenBank/DDBJ databases">
        <title>Atlantic sturgeon de novo genome assembly.</title>
        <authorList>
            <person name="Stock M."/>
            <person name="Klopp C."/>
            <person name="Guiguen Y."/>
            <person name="Cabau C."/>
            <person name="Parinello H."/>
            <person name="Santidrian Yebra-Pimentel E."/>
            <person name="Kuhl H."/>
            <person name="Dirks R.P."/>
            <person name="Guessner J."/>
            <person name="Wuertz S."/>
            <person name="Du K."/>
            <person name="Schartl M."/>
        </authorList>
    </citation>
    <scope>NUCLEOTIDE SEQUENCE</scope>
    <source>
        <strain evidence="10">STURGEONOMICS-FGT-2020</strain>
        <tissue evidence="10">Whole blood</tissue>
    </source>
</reference>
<dbReference type="InterPro" id="IPR026099">
    <property type="entry name" value="Odf2-rel"/>
</dbReference>
<evidence type="ECO:0000313" key="10">
    <source>
        <dbReference type="EMBL" id="KAK1165417.1"/>
    </source>
</evidence>
<dbReference type="Proteomes" id="UP001230051">
    <property type="component" value="Unassembled WGS sequence"/>
</dbReference>
<dbReference type="AlphaFoldDB" id="A0AAD8D853"/>
<evidence type="ECO:0000256" key="4">
    <source>
        <dbReference type="ARBA" id="ARBA00022490"/>
    </source>
</evidence>
<organism evidence="10 11">
    <name type="scientific">Acipenser oxyrinchus oxyrinchus</name>
    <dbReference type="NCBI Taxonomy" id="40147"/>
    <lineage>
        <taxon>Eukaryota</taxon>
        <taxon>Metazoa</taxon>
        <taxon>Chordata</taxon>
        <taxon>Craniata</taxon>
        <taxon>Vertebrata</taxon>
        <taxon>Euteleostomi</taxon>
        <taxon>Actinopterygii</taxon>
        <taxon>Chondrostei</taxon>
        <taxon>Acipenseriformes</taxon>
        <taxon>Acipenseridae</taxon>
        <taxon>Acipenser</taxon>
    </lineage>
</organism>
<accession>A0AAD8D853</accession>
<evidence type="ECO:0000256" key="3">
    <source>
        <dbReference type="ARBA" id="ARBA00009316"/>
    </source>
</evidence>
<name>A0AAD8D853_ACIOX</name>
<dbReference type="Gene3D" id="1.10.287.1490">
    <property type="match status" value="1"/>
</dbReference>
<gene>
    <name evidence="10" type="primary">ODF2L</name>
    <name evidence="10" type="ORF">AOXY_G13936</name>
</gene>
<dbReference type="GO" id="GO:0005813">
    <property type="term" value="C:centrosome"/>
    <property type="evidence" value="ECO:0007669"/>
    <property type="project" value="TreeGrafter"/>
</dbReference>
<evidence type="ECO:0000256" key="6">
    <source>
        <dbReference type="ARBA" id="ARBA00023212"/>
    </source>
</evidence>
<comment type="caution">
    <text evidence="10">The sequence shown here is derived from an EMBL/GenBank/DDBJ whole genome shotgun (WGS) entry which is preliminary data.</text>
</comment>
<feature type="compositionally biased region" description="Basic and acidic residues" evidence="9">
    <location>
        <begin position="51"/>
        <end position="67"/>
    </location>
</feature>
<dbReference type="PANTHER" id="PTHR23162:SF7">
    <property type="entry name" value="PROTEIN BCAP"/>
    <property type="match status" value="1"/>
</dbReference>
<evidence type="ECO:0000256" key="2">
    <source>
        <dbReference type="ARBA" id="ARBA00004138"/>
    </source>
</evidence>
<evidence type="ECO:0000313" key="11">
    <source>
        <dbReference type="Proteomes" id="UP001230051"/>
    </source>
</evidence>
<evidence type="ECO:0000256" key="9">
    <source>
        <dbReference type="SAM" id="MobiDB-lite"/>
    </source>
</evidence>
<evidence type="ECO:0000256" key="8">
    <source>
        <dbReference type="SAM" id="Coils"/>
    </source>
</evidence>
<evidence type="ECO:0000256" key="5">
    <source>
        <dbReference type="ARBA" id="ARBA00023054"/>
    </source>
</evidence>
<keyword evidence="4" id="KW-0963">Cytoplasm</keyword>
<keyword evidence="7" id="KW-0966">Cell projection</keyword>
<dbReference type="GO" id="GO:0005814">
    <property type="term" value="C:centriole"/>
    <property type="evidence" value="ECO:0007669"/>
    <property type="project" value="UniProtKB-SubCell"/>
</dbReference>